<accession>A0A0D0E6H2</accession>
<feature type="compositionally biased region" description="Basic residues" evidence="1">
    <location>
        <begin position="186"/>
        <end position="195"/>
    </location>
</feature>
<protein>
    <submittedName>
        <fullName evidence="2">Uncharacterized protein</fullName>
    </submittedName>
</protein>
<feature type="compositionally biased region" description="Polar residues" evidence="1">
    <location>
        <begin position="129"/>
        <end position="145"/>
    </location>
</feature>
<dbReference type="EMBL" id="KN824830">
    <property type="protein sequence ID" value="KIL00597.1"/>
    <property type="molecule type" value="Genomic_DNA"/>
</dbReference>
<dbReference type="HOGENOM" id="CLU_674663_0_0_1"/>
<evidence type="ECO:0000256" key="1">
    <source>
        <dbReference type="SAM" id="MobiDB-lite"/>
    </source>
</evidence>
<evidence type="ECO:0000313" key="3">
    <source>
        <dbReference type="Proteomes" id="UP000054538"/>
    </source>
</evidence>
<gene>
    <name evidence="2" type="ORF">PAXRUDRAFT_821496</name>
</gene>
<name>A0A0D0E6H2_9AGAM</name>
<dbReference type="OrthoDB" id="3217075at2759"/>
<proteinExistence type="predicted"/>
<feature type="region of interest" description="Disordered" evidence="1">
    <location>
        <begin position="101"/>
        <end position="157"/>
    </location>
</feature>
<dbReference type="AlphaFoldDB" id="A0A0D0E6H2"/>
<feature type="region of interest" description="Disordered" evidence="1">
    <location>
        <begin position="1"/>
        <end position="62"/>
    </location>
</feature>
<feature type="compositionally biased region" description="Low complexity" evidence="1">
    <location>
        <begin position="25"/>
        <end position="50"/>
    </location>
</feature>
<feature type="compositionally biased region" description="Basic residues" evidence="1">
    <location>
        <begin position="15"/>
        <end position="24"/>
    </location>
</feature>
<reference evidence="3" key="2">
    <citation type="submission" date="2015-01" db="EMBL/GenBank/DDBJ databases">
        <title>Evolutionary Origins and Diversification of the Mycorrhizal Mutualists.</title>
        <authorList>
            <consortium name="DOE Joint Genome Institute"/>
            <consortium name="Mycorrhizal Genomics Consortium"/>
            <person name="Kohler A."/>
            <person name="Kuo A."/>
            <person name="Nagy L.G."/>
            <person name="Floudas D."/>
            <person name="Copeland A."/>
            <person name="Barry K.W."/>
            <person name="Cichocki N."/>
            <person name="Veneault-Fourrey C."/>
            <person name="LaButti K."/>
            <person name="Lindquist E.A."/>
            <person name="Lipzen A."/>
            <person name="Lundell T."/>
            <person name="Morin E."/>
            <person name="Murat C."/>
            <person name="Riley R."/>
            <person name="Ohm R."/>
            <person name="Sun H."/>
            <person name="Tunlid A."/>
            <person name="Henrissat B."/>
            <person name="Grigoriev I.V."/>
            <person name="Hibbett D.S."/>
            <person name="Martin F."/>
        </authorList>
    </citation>
    <scope>NUCLEOTIDE SEQUENCE [LARGE SCALE GENOMIC DNA]</scope>
    <source>
        <strain evidence="3">Ve08.2h10</strain>
    </source>
</reference>
<feature type="region of interest" description="Disordered" evidence="1">
    <location>
        <begin position="186"/>
        <end position="239"/>
    </location>
</feature>
<feature type="compositionally biased region" description="Polar residues" evidence="1">
    <location>
        <begin position="101"/>
        <end position="112"/>
    </location>
</feature>
<evidence type="ECO:0000313" key="2">
    <source>
        <dbReference type="EMBL" id="KIL00597.1"/>
    </source>
</evidence>
<dbReference type="InParanoid" id="A0A0D0E6H2"/>
<reference evidence="2 3" key="1">
    <citation type="submission" date="2014-04" db="EMBL/GenBank/DDBJ databases">
        <authorList>
            <consortium name="DOE Joint Genome Institute"/>
            <person name="Kuo A."/>
            <person name="Kohler A."/>
            <person name="Jargeat P."/>
            <person name="Nagy L.G."/>
            <person name="Floudas D."/>
            <person name="Copeland A."/>
            <person name="Barry K.W."/>
            <person name="Cichocki N."/>
            <person name="Veneault-Fourrey C."/>
            <person name="LaButti K."/>
            <person name="Lindquist E.A."/>
            <person name="Lipzen A."/>
            <person name="Lundell T."/>
            <person name="Morin E."/>
            <person name="Murat C."/>
            <person name="Sun H."/>
            <person name="Tunlid A."/>
            <person name="Henrissat B."/>
            <person name="Grigoriev I.V."/>
            <person name="Hibbett D.S."/>
            <person name="Martin F."/>
            <person name="Nordberg H.P."/>
            <person name="Cantor M.N."/>
            <person name="Hua S.X."/>
        </authorList>
    </citation>
    <scope>NUCLEOTIDE SEQUENCE [LARGE SCALE GENOMIC DNA]</scope>
    <source>
        <strain evidence="2 3">Ve08.2h10</strain>
    </source>
</reference>
<keyword evidence="3" id="KW-1185">Reference proteome</keyword>
<sequence>MLSAHYTGTPPLHPHTQHTPHHTHPLPILPSHLSQQSQYAHQQHAISSLLPTPPSSPPTIGLHPVESTLSLLESLVAFYHQERMWVYRTRAQLEMDLIQRVSESQSDSSTTVETEEVDGSPTSPPGRIQSRSPSVSDAGTTADNSPPSPPTKWLKRKKAFNLRLEGISSTRGMLPPVARGRIAKHPYPHTRHRARQSSNLNPASAAAPSHQGALPGTGPAPTLGPHLSVPRSTTNATMSFYPPTATNATTTLTSPYLSHPSFQFPTTTNQPLIPGTSALGYAPASNHQTPATFHQTQSLPTYTSPLVLGAGGREPSVQILEMFERMMQSRMESCERVTRMVRGANNIGSVGNTGAGAGAGAGIVGGAVGGFSGPVGMNIGSQGVGAYPQVRAQAQEMTPTQQGFPMGVNMG</sequence>
<feature type="compositionally biased region" description="Low complexity" evidence="1">
    <location>
        <begin position="197"/>
        <end position="225"/>
    </location>
</feature>
<dbReference type="Proteomes" id="UP000054538">
    <property type="component" value="Unassembled WGS sequence"/>
</dbReference>
<organism evidence="2 3">
    <name type="scientific">Paxillus rubicundulus Ve08.2h10</name>
    <dbReference type="NCBI Taxonomy" id="930991"/>
    <lineage>
        <taxon>Eukaryota</taxon>
        <taxon>Fungi</taxon>
        <taxon>Dikarya</taxon>
        <taxon>Basidiomycota</taxon>
        <taxon>Agaricomycotina</taxon>
        <taxon>Agaricomycetes</taxon>
        <taxon>Agaricomycetidae</taxon>
        <taxon>Boletales</taxon>
        <taxon>Paxilineae</taxon>
        <taxon>Paxillaceae</taxon>
        <taxon>Paxillus</taxon>
    </lineage>
</organism>